<protein>
    <recommendedName>
        <fullName evidence="1">Intradiol ring-cleavage dioxygenases domain-containing protein</fullName>
    </recommendedName>
</protein>
<keyword evidence="3" id="KW-1185">Reference proteome</keyword>
<feature type="domain" description="Intradiol ring-cleavage dioxygenases" evidence="1">
    <location>
        <begin position="67"/>
        <end position="184"/>
    </location>
</feature>
<evidence type="ECO:0000313" key="2">
    <source>
        <dbReference type="EMBL" id="KAL1629221.1"/>
    </source>
</evidence>
<dbReference type="InterPro" id="IPR000627">
    <property type="entry name" value="Intradiol_dOase_C"/>
</dbReference>
<reference evidence="2 3" key="1">
    <citation type="submission" date="2024-02" db="EMBL/GenBank/DDBJ databases">
        <title>De novo assembly and annotation of 12 fungi associated with fruit tree decline syndrome in Ontario, Canada.</title>
        <authorList>
            <person name="Sulman M."/>
            <person name="Ellouze W."/>
            <person name="Ilyukhin E."/>
        </authorList>
    </citation>
    <scope>NUCLEOTIDE SEQUENCE [LARGE SCALE GENOMIC DNA]</scope>
    <source>
        <strain evidence="2 3">M1-105</strain>
    </source>
</reference>
<name>A0ABR3SU26_9PEZI</name>
<dbReference type="Pfam" id="PF00775">
    <property type="entry name" value="Dioxygenase_C"/>
    <property type="match status" value="1"/>
</dbReference>
<organism evidence="2 3">
    <name type="scientific">Neofusicoccum ribis</name>
    <dbReference type="NCBI Taxonomy" id="45134"/>
    <lineage>
        <taxon>Eukaryota</taxon>
        <taxon>Fungi</taxon>
        <taxon>Dikarya</taxon>
        <taxon>Ascomycota</taxon>
        <taxon>Pezizomycotina</taxon>
        <taxon>Dothideomycetes</taxon>
        <taxon>Dothideomycetes incertae sedis</taxon>
        <taxon>Botryosphaeriales</taxon>
        <taxon>Botryosphaeriaceae</taxon>
        <taxon>Neofusicoccum</taxon>
    </lineage>
</organism>
<dbReference type="EMBL" id="JAJVDC020000055">
    <property type="protein sequence ID" value="KAL1629221.1"/>
    <property type="molecule type" value="Genomic_DNA"/>
</dbReference>
<dbReference type="InterPro" id="IPR015889">
    <property type="entry name" value="Intradiol_dOase_core"/>
</dbReference>
<dbReference type="Proteomes" id="UP001521116">
    <property type="component" value="Unassembled WGS sequence"/>
</dbReference>
<evidence type="ECO:0000313" key="3">
    <source>
        <dbReference type="Proteomes" id="UP001521116"/>
    </source>
</evidence>
<gene>
    <name evidence="2" type="ORF">SLS56_005444</name>
</gene>
<dbReference type="SUPFAM" id="SSF49482">
    <property type="entry name" value="Aromatic compound dioxygenase"/>
    <property type="match status" value="1"/>
</dbReference>
<dbReference type="PANTHER" id="PTHR34315">
    <property type="match status" value="1"/>
</dbReference>
<proteinExistence type="predicted"/>
<dbReference type="PANTHER" id="PTHR34315:SF1">
    <property type="entry name" value="INTRADIOL RING-CLEAVAGE DIOXYGENASES DOMAIN-CONTAINING PROTEIN-RELATED"/>
    <property type="match status" value="1"/>
</dbReference>
<evidence type="ECO:0000259" key="1">
    <source>
        <dbReference type="Pfam" id="PF00775"/>
    </source>
</evidence>
<dbReference type="CDD" id="cd03457">
    <property type="entry name" value="intradiol_dioxygenase_like"/>
    <property type="match status" value="1"/>
</dbReference>
<accession>A0ABR3SU26</accession>
<comment type="caution">
    <text evidence="2">The sequence shown here is derived from an EMBL/GenBank/DDBJ whole genome shotgun (WGS) entry which is preliminary data.</text>
</comment>
<sequence length="321" mass="35542">METLRKEHNVQPKRTYRRDGDDLKKWVSISHNETLSIESDDPADIFATNSTCVLTPQQWSGPYWVQGELVRSHIAEDQPGIPMRMLMEFVDAHTCQPIPWLMVDIWMCNSTGKYSGVSPGENAGVNTTWLRGVQVTQADGTVQFDTILPGYYEGKLADTLAISTRSLTKISVDRTNHIHVMTHSNSTIFRNGTYAGGKVQHIGQLYFDQDLIETIEATFPYNMNTANVTRNSIDLPTPTAASKDYDPFLKYAYVGDNLEDGLLTWISIAIDTSADYTNGSIPAAIWGQDGGRDSGLSIEFPSITVVPTGTEEPPRGSTETP</sequence>
<dbReference type="Gene3D" id="2.60.130.10">
    <property type="entry name" value="Aromatic compound dioxygenase"/>
    <property type="match status" value="1"/>
</dbReference>